<evidence type="ECO:0000256" key="1">
    <source>
        <dbReference type="SAM" id="Phobius"/>
    </source>
</evidence>
<keyword evidence="3" id="KW-1185">Reference proteome</keyword>
<proteinExistence type="predicted"/>
<evidence type="ECO:0000313" key="2">
    <source>
        <dbReference type="EMBL" id="KAJ4258935.1"/>
    </source>
</evidence>
<dbReference type="Proteomes" id="UP001152049">
    <property type="component" value="Unassembled WGS sequence"/>
</dbReference>
<sequence>MELQQLEPSPTSGPQRLVKLLWDFSSSNKKLYNGDPASELCHSAYSEYYERQWGLTVAHCDGKFVALRTPESVNQLVLKLQADKSRTELLSLVKRMSEENPLEEAYENSLNLAFRLLLMLKIGEIKYQFHARRCLDWSEGSPRDFVNKHFGEQPLLNFDHVKLPKAFNGWSLEKVGGIKISFESNLADHLRLVEDDSKVLVFPFASFLESQRLKGEESLFPSGFAEETLRTLALLFPQSLVNGSGTSRKSRKSWFRNLCLKRSTFQIDKRLGRCGTLHAEDRQIKDFVFWRDRLVILKQAYDEATPTSLPQIWHDKRNGVQWYTFWLVILVFFVTTVFSVLQCVQGGFQAWGRSL</sequence>
<evidence type="ECO:0000313" key="3">
    <source>
        <dbReference type="Proteomes" id="UP001152049"/>
    </source>
</evidence>
<keyword evidence="1" id="KW-1133">Transmembrane helix</keyword>
<keyword evidence="1" id="KW-0812">Transmembrane</keyword>
<organism evidence="2 3">
    <name type="scientific">Fusarium torreyae</name>
    <dbReference type="NCBI Taxonomy" id="1237075"/>
    <lineage>
        <taxon>Eukaryota</taxon>
        <taxon>Fungi</taxon>
        <taxon>Dikarya</taxon>
        <taxon>Ascomycota</taxon>
        <taxon>Pezizomycotina</taxon>
        <taxon>Sordariomycetes</taxon>
        <taxon>Hypocreomycetidae</taxon>
        <taxon>Hypocreales</taxon>
        <taxon>Nectriaceae</taxon>
        <taxon>Fusarium</taxon>
    </lineage>
</organism>
<protein>
    <submittedName>
        <fullName evidence="2">Uncharacterized protein</fullName>
    </submittedName>
</protein>
<dbReference type="EMBL" id="JAOQAZ010000015">
    <property type="protein sequence ID" value="KAJ4258935.1"/>
    <property type="molecule type" value="Genomic_DNA"/>
</dbReference>
<dbReference type="OrthoDB" id="5428890at2759"/>
<feature type="transmembrane region" description="Helical" evidence="1">
    <location>
        <begin position="322"/>
        <end position="344"/>
    </location>
</feature>
<gene>
    <name evidence="2" type="ORF">NW762_008022</name>
</gene>
<dbReference type="AlphaFoldDB" id="A0A9W8RZ68"/>
<name>A0A9W8RZ68_9HYPO</name>
<comment type="caution">
    <text evidence="2">The sequence shown here is derived from an EMBL/GenBank/DDBJ whole genome shotgun (WGS) entry which is preliminary data.</text>
</comment>
<reference evidence="2" key="1">
    <citation type="submission" date="2022-09" db="EMBL/GenBank/DDBJ databases">
        <title>Fusarium specimens isolated from Avocado Roots.</title>
        <authorList>
            <person name="Stajich J."/>
            <person name="Roper C."/>
            <person name="Heimlech-Rivalta G."/>
        </authorList>
    </citation>
    <scope>NUCLEOTIDE SEQUENCE</scope>
    <source>
        <strain evidence="2">CF00136</strain>
    </source>
</reference>
<accession>A0A9W8RZ68</accession>
<keyword evidence="1" id="KW-0472">Membrane</keyword>